<dbReference type="Proteomes" id="UP000479000">
    <property type="component" value="Unassembled WGS sequence"/>
</dbReference>
<evidence type="ECO:0000313" key="2">
    <source>
        <dbReference type="Proteomes" id="UP000479000"/>
    </source>
</evidence>
<accession>A0A6H5GJZ2</accession>
<reference evidence="1 2" key="1">
    <citation type="submission" date="2020-02" db="EMBL/GenBank/DDBJ databases">
        <authorList>
            <person name="Ferguson B K."/>
        </authorList>
    </citation>
    <scope>NUCLEOTIDE SEQUENCE [LARGE SCALE GENOMIC DNA]</scope>
</reference>
<organism evidence="1 2">
    <name type="scientific">Nesidiocoris tenuis</name>
    <dbReference type="NCBI Taxonomy" id="355587"/>
    <lineage>
        <taxon>Eukaryota</taxon>
        <taxon>Metazoa</taxon>
        <taxon>Ecdysozoa</taxon>
        <taxon>Arthropoda</taxon>
        <taxon>Hexapoda</taxon>
        <taxon>Insecta</taxon>
        <taxon>Pterygota</taxon>
        <taxon>Neoptera</taxon>
        <taxon>Paraneoptera</taxon>
        <taxon>Hemiptera</taxon>
        <taxon>Heteroptera</taxon>
        <taxon>Panheteroptera</taxon>
        <taxon>Cimicomorpha</taxon>
        <taxon>Miridae</taxon>
        <taxon>Dicyphina</taxon>
        <taxon>Nesidiocoris</taxon>
    </lineage>
</organism>
<protein>
    <submittedName>
        <fullName evidence="1">Uncharacterized protein</fullName>
    </submittedName>
</protein>
<sequence>MLNIVPILGIGGRYLLLQLCSHGAEKHSLWFLIICNHFYGIRLKGLGLKS</sequence>
<proteinExistence type="predicted"/>
<keyword evidence="2" id="KW-1185">Reference proteome</keyword>
<evidence type="ECO:0000313" key="1">
    <source>
        <dbReference type="EMBL" id="CAB0003301.1"/>
    </source>
</evidence>
<gene>
    <name evidence="1" type="ORF">NTEN_LOCUS8875</name>
</gene>
<name>A0A6H5GJZ2_9HEMI</name>
<dbReference type="AlphaFoldDB" id="A0A6H5GJZ2"/>
<feature type="non-terminal residue" evidence="1">
    <location>
        <position position="50"/>
    </location>
</feature>
<dbReference type="EMBL" id="CADCXU010013420">
    <property type="protein sequence ID" value="CAB0003301.1"/>
    <property type="molecule type" value="Genomic_DNA"/>
</dbReference>